<organism evidence="1 2">
    <name type="scientific">Cyanobacterium aponinum (strain PCC 10605)</name>
    <dbReference type="NCBI Taxonomy" id="755178"/>
    <lineage>
        <taxon>Bacteria</taxon>
        <taxon>Bacillati</taxon>
        <taxon>Cyanobacteriota</taxon>
        <taxon>Cyanophyceae</taxon>
        <taxon>Oscillatoriophycideae</taxon>
        <taxon>Chroococcales</taxon>
        <taxon>Geminocystaceae</taxon>
        <taxon>Cyanobacterium</taxon>
    </lineage>
</organism>
<keyword evidence="2" id="KW-1185">Reference proteome</keyword>
<dbReference type="HOGENOM" id="CLU_2842446_0_0_3"/>
<reference evidence="2" key="1">
    <citation type="journal article" date="2013" name="Proc. Natl. Acad. Sci. U.S.A.">
        <title>Improving the coverage of the cyanobacterial phylum using diversity-driven genome sequencing.</title>
        <authorList>
            <person name="Shih P.M."/>
            <person name="Wu D."/>
            <person name="Latifi A."/>
            <person name="Axen S.D."/>
            <person name="Fewer D.P."/>
            <person name="Talla E."/>
            <person name="Calteau A."/>
            <person name="Cai F."/>
            <person name="Tandeau de Marsac N."/>
            <person name="Rippka R."/>
            <person name="Herdman M."/>
            <person name="Sivonen K."/>
            <person name="Coursin T."/>
            <person name="Laurent T."/>
            <person name="Goodwin L."/>
            <person name="Nolan M."/>
            <person name="Davenport K.W."/>
            <person name="Han C.S."/>
            <person name="Rubin E.M."/>
            <person name="Eisen J.A."/>
            <person name="Woyke T."/>
            <person name="Gugger M."/>
            <person name="Kerfeld C.A."/>
        </authorList>
    </citation>
    <scope>NUCLEOTIDE SEQUENCE [LARGE SCALE GENOMIC DNA]</scope>
    <source>
        <strain evidence="2">PCC 10605</strain>
        <plasmid evidence="2">Plasmid pCYAN10605.01</plasmid>
    </source>
</reference>
<dbReference type="AlphaFoldDB" id="K9Z8P6"/>
<geneLocation type="plasmid" evidence="1 2">
    <name>pCYAN10605.01</name>
</geneLocation>
<name>K9Z8P6_CYAAP</name>
<protein>
    <submittedName>
        <fullName evidence="1">Uncharacterized protein</fullName>
    </submittedName>
</protein>
<proteinExistence type="predicted"/>
<dbReference type="Proteomes" id="UP000010480">
    <property type="component" value="Plasmid pCYAN10605.01"/>
</dbReference>
<dbReference type="RefSeq" id="WP_015221281.1">
    <property type="nucleotide sequence ID" value="NC_019777.1"/>
</dbReference>
<dbReference type="KEGG" id="can:Cyan10605_3533"/>
<dbReference type="EMBL" id="CP003948">
    <property type="protein sequence ID" value="AFZ55566.1"/>
    <property type="molecule type" value="Genomic_DNA"/>
</dbReference>
<evidence type="ECO:0000313" key="1">
    <source>
        <dbReference type="EMBL" id="AFZ55566.1"/>
    </source>
</evidence>
<accession>K9Z8P6</accession>
<keyword evidence="1" id="KW-0614">Plasmid</keyword>
<evidence type="ECO:0000313" key="2">
    <source>
        <dbReference type="Proteomes" id="UP000010480"/>
    </source>
</evidence>
<sequence length="65" mass="7650">MSKYGIFTEENDSEYYFQIVKPSNGEKKEIITIEKLDMRYPPKFQIEGILKEGLGDLLIFIPFPF</sequence>
<gene>
    <name evidence="1" type="ordered locus">Cyan10605_3533</name>
</gene>